<keyword evidence="1" id="KW-0472">Membrane</keyword>
<feature type="transmembrane region" description="Helical" evidence="1">
    <location>
        <begin position="51"/>
        <end position="72"/>
    </location>
</feature>
<feature type="transmembrane region" description="Helical" evidence="1">
    <location>
        <begin position="84"/>
        <end position="105"/>
    </location>
</feature>
<dbReference type="STRING" id="1123377.GCA_000423885_02548"/>
<dbReference type="Proteomes" id="UP000308508">
    <property type="component" value="Unassembled WGS sequence"/>
</dbReference>
<evidence type="ECO:0000313" key="3">
    <source>
        <dbReference type="Proteomes" id="UP000308508"/>
    </source>
</evidence>
<feature type="transmembrane region" description="Helical" evidence="1">
    <location>
        <begin position="117"/>
        <end position="136"/>
    </location>
</feature>
<reference evidence="2 3" key="1">
    <citation type="submission" date="2019-04" db="EMBL/GenBank/DDBJ databases">
        <authorList>
            <person name="Grouzdev D.S."/>
            <person name="Nazina T.N."/>
        </authorList>
    </citation>
    <scope>NUCLEOTIDE SEQUENCE [LARGE SCALE GENOMIC DNA]</scope>
    <source>
        <strain evidence="2 3">SHC 3-19</strain>
    </source>
</reference>
<keyword evidence="1" id="KW-1133">Transmembrane helix</keyword>
<evidence type="ECO:0000256" key="1">
    <source>
        <dbReference type="SAM" id="Phobius"/>
    </source>
</evidence>
<evidence type="ECO:0000313" key="2">
    <source>
        <dbReference type="EMBL" id="TLX22713.1"/>
    </source>
</evidence>
<proteinExistence type="predicted"/>
<comment type="caution">
    <text evidence="2">The sequence shown here is derived from an EMBL/GenBank/DDBJ whole genome shotgun (WGS) entry which is preliminary data.</text>
</comment>
<accession>A0A5R9PI92</accession>
<name>A0A5R9PI92_9GAMM</name>
<feature type="transmembrane region" description="Helical" evidence="1">
    <location>
        <begin position="21"/>
        <end position="39"/>
    </location>
</feature>
<dbReference type="AlphaFoldDB" id="A0A5R9PI92"/>
<dbReference type="RefSeq" id="WP_028840477.1">
    <property type="nucleotide sequence ID" value="NZ_SROY01000001.1"/>
</dbReference>
<keyword evidence="1" id="KW-0812">Transmembrane</keyword>
<sequence length="141" mass="15774">MSALARYCQHLSPALRAYYRASALPSLLFLALTGLHEWLSRQPDLARWLRFAGALAPAAAMAWLFACYLRFLRDCDELERGIELKALAWAAGISLQGLMALLFLIDAGLLDWPQKRLMAVLTVLLLASYALVRGGLHRRYA</sequence>
<gene>
    <name evidence="2" type="ORF">E5S66_01390</name>
</gene>
<keyword evidence="3" id="KW-1185">Reference proteome</keyword>
<protein>
    <submittedName>
        <fullName evidence="2">Uncharacterized protein</fullName>
    </submittedName>
</protein>
<dbReference type="EMBL" id="SROY01000001">
    <property type="protein sequence ID" value="TLX22713.1"/>
    <property type="molecule type" value="Genomic_DNA"/>
</dbReference>
<organism evidence="2 3">
    <name type="scientific">Thermomonas fusca</name>
    <dbReference type="NCBI Taxonomy" id="215690"/>
    <lineage>
        <taxon>Bacteria</taxon>
        <taxon>Pseudomonadati</taxon>
        <taxon>Pseudomonadota</taxon>
        <taxon>Gammaproteobacteria</taxon>
        <taxon>Lysobacterales</taxon>
        <taxon>Lysobacteraceae</taxon>
        <taxon>Thermomonas</taxon>
    </lineage>
</organism>